<sequence length="275" mass="28571">VPATNVQFIDTTSAGVAFVPGSVSINGVPAPGLDPFIGFTVPDIPVDDFVLVTYQEVVTSIPEGGTIVNFVDVTATFAVSETEPPITETTTSNTTLTEINESGLNVLKSVSQPVVAVGDTITYTTVVQNTGTVIATNVQYSDVLPSSITFVPNSVTINGALQPGLDPNTGFSLPDIIPGESVEVTFQVTVVSVPSNGTIANTANVTGSFILVPGEPPVIVNQPSNTTLTTVNRGRFNVIKQVNRAATLVGDVLTYTVQITNTGTVTANNVQFIDT</sequence>
<comment type="caution">
    <text evidence="2">The sequence shown here is derived from an EMBL/GenBank/DDBJ whole genome shotgun (WGS) entry which is preliminary data.</text>
</comment>
<reference evidence="2 3" key="1">
    <citation type="journal article" date="2019" name="Environ. Microbiol.">
        <title>An active ?-lactamase is a part of an orchestrated cell wall stress resistance network of Bacillus subtilis and related rhizosphere species.</title>
        <authorList>
            <person name="Bucher T."/>
            <person name="Keren-Paz A."/>
            <person name="Hausser J."/>
            <person name="Olender T."/>
            <person name="Cytryn E."/>
            <person name="Kolodkin-Gal I."/>
        </authorList>
    </citation>
    <scope>NUCLEOTIDE SEQUENCE [LARGE SCALE GENOMIC DNA]</scope>
    <source>
        <strain evidence="2 3">I32</strain>
    </source>
</reference>
<dbReference type="Proteomes" id="UP000308444">
    <property type="component" value="Unassembled WGS sequence"/>
</dbReference>
<dbReference type="AlphaFoldDB" id="A0A9X9A4E5"/>
<dbReference type="EMBL" id="SZOH01002578">
    <property type="protein sequence ID" value="TKI94194.1"/>
    <property type="molecule type" value="Genomic_DNA"/>
</dbReference>
<dbReference type="InterPro" id="IPR001434">
    <property type="entry name" value="OmcB-like_DUF11"/>
</dbReference>
<feature type="domain" description="DUF11" evidence="1">
    <location>
        <begin position="104"/>
        <end position="207"/>
    </location>
</feature>
<dbReference type="InterPro" id="IPR051172">
    <property type="entry name" value="Chlamydia_OmcB"/>
</dbReference>
<evidence type="ECO:0000259" key="1">
    <source>
        <dbReference type="Pfam" id="PF01345"/>
    </source>
</evidence>
<evidence type="ECO:0000313" key="2">
    <source>
        <dbReference type="EMBL" id="TKI94194.1"/>
    </source>
</evidence>
<dbReference type="PANTHER" id="PTHR34819:SF3">
    <property type="entry name" value="CELL SURFACE PROTEIN"/>
    <property type="match status" value="1"/>
</dbReference>
<feature type="non-terminal residue" evidence="2">
    <location>
        <position position="1"/>
    </location>
</feature>
<dbReference type="Gene3D" id="2.60.40.740">
    <property type="match status" value="1"/>
</dbReference>
<dbReference type="NCBIfam" id="TIGR01451">
    <property type="entry name" value="B_ant_repeat"/>
    <property type="match status" value="3"/>
</dbReference>
<evidence type="ECO:0000313" key="3">
    <source>
        <dbReference type="Proteomes" id="UP000308444"/>
    </source>
</evidence>
<name>A0A9X9A4E5_BACCE</name>
<proteinExistence type="predicted"/>
<dbReference type="InterPro" id="IPR047589">
    <property type="entry name" value="DUF11_rpt"/>
</dbReference>
<protein>
    <submittedName>
        <fullName evidence="2">DUF11 domain-containing protein</fullName>
    </submittedName>
</protein>
<gene>
    <name evidence="2" type="ORF">FC695_28990</name>
</gene>
<organism evidence="2 3">
    <name type="scientific">Bacillus cereus</name>
    <dbReference type="NCBI Taxonomy" id="1396"/>
    <lineage>
        <taxon>Bacteria</taxon>
        <taxon>Bacillati</taxon>
        <taxon>Bacillota</taxon>
        <taxon>Bacilli</taxon>
        <taxon>Bacillales</taxon>
        <taxon>Bacillaceae</taxon>
        <taxon>Bacillus</taxon>
        <taxon>Bacillus cereus group</taxon>
    </lineage>
</organism>
<dbReference type="PANTHER" id="PTHR34819">
    <property type="entry name" value="LARGE CYSTEINE-RICH PERIPLASMIC PROTEIN OMCB"/>
    <property type="match status" value="1"/>
</dbReference>
<accession>A0A9X9A4E5</accession>
<feature type="non-terminal residue" evidence="2">
    <location>
        <position position="275"/>
    </location>
</feature>
<dbReference type="Pfam" id="PF01345">
    <property type="entry name" value="DUF11"/>
    <property type="match status" value="1"/>
</dbReference>